<feature type="transmembrane region" description="Helical" evidence="5">
    <location>
        <begin position="167"/>
        <end position="186"/>
    </location>
</feature>
<evidence type="ECO:0000313" key="6">
    <source>
        <dbReference type="EMBL" id="GHO95035.1"/>
    </source>
</evidence>
<evidence type="ECO:0000256" key="5">
    <source>
        <dbReference type="SAM" id="Phobius"/>
    </source>
</evidence>
<dbReference type="PANTHER" id="PTHR23514">
    <property type="entry name" value="BYPASS OF STOP CODON PROTEIN 6"/>
    <property type="match status" value="1"/>
</dbReference>
<evidence type="ECO:0000256" key="4">
    <source>
        <dbReference type="ARBA" id="ARBA00023136"/>
    </source>
</evidence>
<organism evidence="6 7">
    <name type="scientific">Reticulibacter mediterranei</name>
    <dbReference type="NCBI Taxonomy" id="2778369"/>
    <lineage>
        <taxon>Bacteria</taxon>
        <taxon>Bacillati</taxon>
        <taxon>Chloroflexota</taxon>
        <taxon>Ktedonobacteria</taxon>
        <taxon>Ktedonobacterales</taxon>
        <taxon>Reticulibacteraceae</taxon>
        <taxon>Reticulibacter</taxon>
    </lineage>
</organism>
<dbReference type="PANTHER" id="PTHR23514:SF13">
    <property type="entry name" value="INNER MEMBRANE PROTEIN YBJJ"/>
    <property type="match status" value="1"/>
</dbReference>
<gene>
    <name evidence="6" type="ORF">KSF_050830</name>
</gene>
<dbReference type="RefSeq" id="WP_220205739.1">
    <property type="nucleotide sequence ID" value="NZ_BNJK01000001.1"/>
</dbReference>
<keyword evidence="3 5" id="KW-1133">Transmembrane helix</keyword>
<dbReference type="CDD" id="cd17393">
    <property type="entry name" value="MFS_MosC_like"/>
    <property type="match status" value="1"/>
</dbReference>
<evidence type="ECO:0000256" key="1">
    <source>
        <dbReference type="ARBA" id="ARBA00004141"/>
    </source>
</evidence>
<dbReference type="Pfam" id="PF07690">
    <property type="entry name" value="MFS_1"/>
    <property type="match status" value="1"/>
</dbReference>
<keyword evidence="7" id="KW-1185">Reference proteome</keyword>
<evidence type="ECO:0000313" key="7">
    <source>
        <dbReference type="Proteomes" id="UP000597444"/>
    </source>
</evidence>
<dbReference type="GO" id="GO:0022857">
    <property type="term" value="F:transmembrane transporter activity"/>
    <property type="evidence" value="ECO:0007669"/>
    <property type="project" value="InterPro"/>
</dbReference>
<feature type="transmembrane region" description="Helical" evidence="5">
    <location>
        <begin position="140"/>
        <end position="161"/>
    </location>
</feature>
<dbReference type="Gene3D" id="1.20.1250.20">
    <property type="entry name" value="MFS general substrate transporter like domains"/>
    <property type="match status" value="2"/>
</dbReference>
<feature type="transmembrane region" description="Helical" evidence="5">
    <location>
        <begin position="100"/>
        <end position="119"/>
    </location>
</feature>
<feature type="transmembrane region" description="Helical" evidence="5">
    <location>
        <begin position="206"/>
        <end position="223"/>
    </location>
</feature>
<reference evidence="6" key="1">
    <citation type="submission" date="2020-10" db="EMBL/GenBank/DDBJ databases">
        <title>Taxonomic study of unclassified bacteria belonging to the class Ktedonobacteria.</title>
        <authorList>
            <person name="Yabe S."/>
            <person name="Wang C.M."/>
            <person name="Zheng Y."/>
            <person name="Sakai Y."/>
            <person name="Cavaletti L."/>
            <person name="Monciardini P."/>
            <person name="Donadio S."/>
        </authorList>
    </citation>
    <scope>NUCLEOTIDE SEQUENCE</scope>
    <source>
        <strain evidence="6">ID150040</strain>
    </source>
</reference>
<keyword evidence="4 5" id="KW-0472">Membrane</keyword>
<dbReference type="Proteomes" id="UP000597444">
    <property type="component" value="Unassembled WGS sequence"/>
</dbReference>
<sequence length="400" mass="41060">MSSKQNPLKAARISISLIFLFHGTLMSSWAARIPTVQQQLHLDTGTLGFSLWGAAAGAIAAFPLTGLLIARLGSRLTTIIGGLFFSASLVLPALAPNPLLLGLALTLFGGGTSMLDVAMNAQGSAVEESYGRPIMSSFHGLWSMGSIVGASIGGIMAGLNIAPLPHFLAVAAILAVSVLIVSRWLLPIAPESSKQTPIFARPTKALLGLGFIAFCSFMCEGAITDWSGVYLHSTLGTSTSIAAAGFAFYSFAMTVARLTGDRLTQLLGPVRQVQLSGGLTILGLCLALLIPHPVVAIVGFCFVGVGLACVAPLAFSAAGRMPGMSPAVALAAVATVAYSGSLIGPPLFGHVADIITLRGSLGLAVLLGVGILLLARTVGHAPLQQNQSEGQLVEPQELIS</sequence>
<keyword evidence="2 5" id="KW-0812">Transmembrane</keyword>
<dbReference type="AlphaFoldDB" id="A0A8J3N479"/>
<feature type="transmembrane region" description="Helical" evidence="5">
    <location>
        <begin position="354"/>
        <end position="375"/>
    </location>
</feature>
<dbReference type="SUPFAM" id="SSF103473">
    <property type="entry name" value="MFS general substrate transporter"/>
    <property type="match status" value="1"/>
</dbReference>
<comment type="subcellular location">
    <subcellularLocation>
        <location evidence="1">Membrane</location>
        <topology evidence="1">Multi-pass membrane protein</topology>
    </subcellularLocation>
</comment>
<feature type="transmembrane region" description="Helical" evidence="5">
    <location>
        <begin position="46"/>
        <end position="69"/>
    </location>
</feature>
<proteinExistence type="predicted"/>
<feature type="transmembrane region" description="Helical" evidence="5">
    <location>
        <begin position="327"/>
        <end position="348"/>
    </location>
</feature>
<comment type="caution">
    <text evidence="6">The sequence shown here is derived from an EMBL/GenBank/DDBJ whole genome shotgun (WGS) entry which is preliminary data.</text>
</comment>
<evidence type="ECO:0000256" key="3">
    <source>
        <dbReference type="ARBA" id="ARBA00022989"/>
    </source>
</evidence>
<feature type="transmembrane region" description="Helical" evidence="5">
    <location>
        <begin position="76"/>
        <end position="94"/>
    </location>
</feature>
<dbReference type="EMBL" id="BNJK01000001">
    <property type="protein sequence ID" value="GHO95035.1"/>
    <property type="molecule type" value="Genomic_DNA"/>
</dbReference>
<accession>A0A8J3N479</accession>
<feature type="transmembrane region" description="Helical" evidence="5">
    <location>
        <begin position="273"/>
        <end position="290"/>
    </location>
</feature>
<dbReference type="InterPro" id="IPR051788">
    <property type="entry name" value="MFS_Transporter"/>
</dbReference>
<evidence type="ECO:0000256" key="2">
    <source>
        <dbReference type="ARBA" id="ARBA00022692"/>
    </source>
</evidence>
<name>A0A8J3N479_9CHLR</name>
<dbReference type="InterPro" id="IPR011701">
    <property type="entry name" value="MFS"/>
</dbReference>
<protein>
    <submittedName>
        <fullName evidence="6">MFS transporter</fullName>
    </submittedName>
</protein>
<dbReference type="GO" id="GO:0016020">
    <property type="term" value="C:membrane"/>
    <property type="evidence" value="ECO:0007669"/>
    <property type="project" value="UniProtKB-SubCell"/>
</dbReference>
<feature type="transmembrane region" description="Helical" evidence="5">
    <location>
        <begin position="296"/>
        <end position="315"/>
    </location>
</feature>
<feature type="transmembrane region" description="Helical" evidence="5">
    <location>
        <begin position="229"/>
        <end position="252"/>
    </location>
</feature>
<dbReference type="InterPro" id="IPR036259">
    <property type="entry name" value="MFS_trans_sf"/>
</dbReference>